<feature type="transmembrane region" description="Helical" evidence="1">
    <location>
        <begin position="128"/>
        <end position="150"/>
    </location>
</feature>
<dbReference type="EMBL" id="JACGDG010000009">
    <property type="protein sequence ID" value="MBA6116406.1"/>
    <property type="molecule type" value="Genomic_DNA"/>
</dbReference>
<keyword evidence="1" id="KW-1133">Transmembrane helix</keyword>
<name>A0A7W2L199_PSEPU</name>
<proteinExistence type="predicted"/>
<evidence type="ECO:0000313" key="2">
    <source>
        <dbReference type="EMBL" id="MBA6116406.1"/>
    </source>
</evidence>
<feature type="transmembrane region" description="Helical" evidence="1">
    <location>
        <begin position="32"/>
        <end position="54"/>
    </location>
</feature>
<reference evidence="2 3" key="1">
    <citation type="submission" date="2020-07" db="EMBL/GenBank/DDBJ databases">
        <title>Diversity of carbapenemase encoding genes among Pseudomonas putida group clinical isolates in a tertiary Brazilian hospital.</title>
        <authorList>
            <person name="Alberto-Lei F."/>
            <person name="Nodari C.S."/>
            <person name="Streling A.P."/>
            <person name="Paulino J.T."/>
            <person name="Bessa-Neto F.O."/>
            <person name="Cayo R."/>
            <person name="Gales A.C."/>
        </authorList>
    </citation>
    <scope>NUCLEOTIDE SEQUENCE [LARGE SCALE GENOMIC DNA]</scope>
    <source>
        <strain evidence="2 3">12464</strain>
    </source>
</reference>
<comment type="caution">
    <text evidence="2">The sequence shown here is derived from an EMBL/GenBank/DDBJ whole genome shotgun (WGS) entry which is preliminary data.</text>
</comment>
<feature type="transmembrane region" description="Helical" evidence="1">
    <location>
        <begin position="103"/>
        <end position="121"/>
    </location>
</feature>
<gene>
    <name evidence="2" type="ORF">H4C47_11725</name>
</gene>
<feature type="transmembrane region" description="Helical" evidence="1">
    <location>
        <begin position="66"/>
        <end position="83"/>
    </location>
</feature>
<feature type="transmembrane region" description="Helical" evidence="1">
    <location>
        <begin position="9"/>
        <end position="26"/>
    </location>
</feature>
<dbReference type="Proteomes" id="UP000553948">
    <property type="component" value="Unassembled WGS sequence"/>
</dbReference>
<dbReference type="AlphaFoldDB" id="A0A7W2L199"/>
<organism evidence="2 3">
    <name type="scientific">Pseudomonas putida</name>
    <name type="common">Arthrobacter siderocapsulatus</name>
    <dbReference type="NCBI Taxonomy" id="303"/>
    <lineage>
        <taxon>Bacteria</taxon>
        <taxon>Pseudomonadati</taxon>
        <taxon>Pseudomonadota</taxon>
        <taxon>Gammaproteobacteria</taxon>
        <taxon>Pseudomonadales</taxon>
        <taxon>Pseudomonadaceae</taxon>
        <taxon>Pseudomonas</taxon>
    </lineage>
</organism>
<accession>A0A7W2L199</accession>
<sequence>MVLSFKKTVFFTMAIWIALITAPLIYSNTVTVGLAILYTGLLPFMLGVFWISLSKTGVMLRERFKAWHWVIITSWLIFSYSLYARKWTAATINGIFHVDPEKFTLTYDFLAFVYAPVYILYQPSLVSGLLNIFVALVVGLAPLFVFALLADVKVKLIFKWSGLLIGFIYLVSFFLTMAGNISKSVDDVALNFALWADFNESHTCSDDWASSAKSVIFLDAEKVLAYFPSGEDGKHFQVKSCNSLKAF</sequence>
<evidence type="ECO:0000256" key="1">
    <source>
        <dbReference type="SAM" id="Phobius"/>
    </source>
</evidence>
<feature type="transmembrane region" description="Helical" evidence="1">
    <location>
        <begin position="156"/>
        <end position="175"/>
    </location>
</feature>
<keyword evidence="1" id="KW-0472">Membrane</keyword>
<protein>
    <submittedName>
        <fullName evidence="2">Uncharacterized protein</fullName>
    </submittedName>
</protein>
<dbReference type="RefSeq" id="WP_176514553.1">
    <property type="nucleotide sequence ID" value="NZ_CP060529.1"/>
</dbReference>
<evidence type="ECO:0000313" key="3">
    <source>
        <dbReference type="Proteomes" id="UP000553948"/>
    </source>
</evidence>
<keyword evidence="1" id="KW-0812">Transmembrane</keyword>